<evidence type="ECO:0000256" key="1">
    <source>
        <dbReference type="SAM" id="MobiDB-lite"/>
    </source>
</evidence>
<comment type="caution">
    <text evidence="3">The sequence shown here is derived from an EMBL/GenBank/DDBJ whole genome shotgun (WGS) entry which is preliminary data.</text>
</comment>
<feature type="compositionally biased region" description="Basic and acidic residues" evidence="1">
    <location>
        <begin position="78"/>
        <end position="88"/>
    </location>
</feature>
<feature type="region of interest" description="Disordered" evidence="1">
    <location>
        <begin position="60"/>
        <end position="94"/>
    </location>
</feature>
<accession>A0ABT7S547</accession>
<dbReference type="Proteomes" id="UP001321453">
    <property type="component" value="Unassembled WGS sequence"/>
</dbReference>
<keyword evidence="2" id="KW-0812">Transmembrane</keyword>
<reference evidence="3 4" key="1">
    <citation type="submission" date="2023-06" db="EMBL/GenBank/DDBJ databases">
        <title>Cellulomonas sp. MW9 Whole genome sequence.</title>
        <authorList>
            <person name="Park S."/>
        </authorList>
    </citation>
    <scope>NUCLEOTIDE SEQUENCE [LARGE SCALE GENOMIC DNA]</scope>
    <source>
        <strain evidence="3 4">MW9</strain>
    </source>
</reference>
<evidence type="ECO:0000313" key="3">
    <source>
        <dbReference type="EMBL" id="MDM7830746.1"/>
    </source>
</evidence>
<sequence>MLFAVTPSPYPSPSGVAVTTSQGGSPGFLGFVFTFLLALAAVLLFLSLTKHLRVVDRRAKQQGLDDDPDASPVAQEEADPRGDRRPDDEPPAGR</sequence>
<name>A0ABT7S547_9CELL</name>
<evidence type="ECO:0000256" key="2">
    <source>
        <dbReference type="SAM" id="Phobius"/>
    </source>
</evidence>
<keyword evidence="4" id="KW-1185">Reference proteome</keyword>
<dbReference type="EMBL" id="JAUCGR010000001">
    <property type="protein sequence ID" value="MDM7830746.1"/>
    <property type="molecule type" value="Genomic_DNA"/>
</dbReference>
<keyword evidence="2" id="KW-0472">Membrane</keyword>
<feature type="region of interest" description="Disordered" evidence="1">
    <location>
        <begin position="1"/>
        <end position="21"/>
    </location>
</feature>
<feature type="transmembrane region" description="Helical" evidence="2">
    <location>
        <begin position="28"/>
        <end position="48"/>
    </location>
</feature>
<dbReference type="RefSeq" id="WP_289445906.1">
    <property type="nucleotide sequence ID" value="NZ_JAUCGR010000001.1"/>
</dbReference>
<proteinExistence type="predicted"/>
<organism evidence="3 4">
    <name type="scientific">Cellulomonas edaphi</name>
    <dbReference type="NCBI Taxonomy" id="3053468"/>
    <lineage>
        <taxon>Bacteria</taxon>
        <taxon>Bacillati</taxon>
        <taxon>Actinomycetota</taxon>
        <taxon>Actinomycetes</taxon>
        <taxon>Micrococcales</taxon>
        <taxon>Cellulomonadaceae</taxon>
        <taxon>Cellulomonas</taxon>
    </lineage>
</organism>
<gene>
    <name evidence="3" type="ORF">QRT05_05335</name>
</gene>
<keyword evidence="2" id="KW-1133">Transmembrane helix</keyword>
<evidence type="ECO:0000313" key="4">
    <source>
        <dbReference type="Proteomes" id="UP001321453"/>
    </source>
</evidence>
<protein>
    <submittedName>
        <fullName evidence="3">Uncharacterized protein</fullName>
    </submittedName>
</protein>